<dbReference type="EMBL" id="FOYP01000001">
    <property type="protein sequence ID" value="SFR40910.1"/>
    <property type="molecule type" value="Genomic_DNA"/>
</dbReference>
<dbReference type="SUPFAM" id="SSF53335">
    <property type="entry name" value="S-adenosyl-L-methionine-dependent methyltransferases"/>
    <property type="match status" value="1"/>
</dbReference>
<evidence type="ECO:0000256" key="4">
    <source>
        <dbReference type="ARBA" id="ARBA00048391"/>
    </source>
</evidence>
<dbReference type="STRING" id="390270.SAMN04488005_1573"/>
<comment type="catalytic activity">
    <reaction evidence="4 5">
        <text>L-glutaminyl-[peptide chain release factor] + S-adenosyl-L-methionine = N(5)-methyl-L-glutaminyl-[peptide chain release factor] + S-adenosyl-L-homocysteine + H(+)</text>
        <dbReference type="Rhea" id="RHEA:42896"/>
        <dbReference type="Rhea" id="RHEA-COMP:10271"/>
        <dbReference type="Rhea" id="RHEA-COMP:10272"/>
        <dbReference type="ChEBI" id="CHEBI:15378"/>
        <dbReference type="ChEBI" id="CHEBI:30011"/>
        <dbReference type="ChEBI" id="CHEBI:57856"/>
        <dbReference type="ChEBI" id="CHEBI:59789"/>
        <dbReference type="ChEBI" id="CHEBI:61891"/>
        <dbReference type="EC" id="2.1.1.297"/>
    </reaction>
</comment>
<dbReference type="GO" id="GO:0032259">
    <property type="term" value="P:methylation"/>
    <property type="evidence" value="ECO:0007669"/>
    <property type="project" value="UniProtKB-KW"/>
</dbReference>
<accession>A0A1I6GFK3</accession>
<gene>
    <name evidence="5" type="primary">prmC</name>
    <name evidence="8" type="ORF">SAMN04488005_1573</name>
</gene>
<dbReference type="InterPro" id="IPR004556">
    <property type="entry name" value="HemK-like"/>
</dbReference>
<dbReference type="NCBIfam" id="TIGR00536">
    <property type="entry name" value="hemK_fam"/>
    <property type="match status" value="1"/>
</dbReference>
<evidence type="ECO:0000256" key="2">
    <source>
        <dbReference type="ARBA" id="ARBA00022679"/>
    </source>
</evidence>
<dbReference type="InterPro" id="IPR040758">
    <property type="entry name" value="PrmC_N"/>
</dbReference>
<dbReference type="GO" id="GO:0102559">
    <property type="term" value="F:peptide chain release factor N(5)-glutamine methyltransferase activity"/>
    <property type="evidence" value="ECO:0007669"/>
    <property type="project" value="UniProtKB-EC"/>
</dbReference>
<dbReference type="PANTHER" id="PTHR18895:SF74">
    <property type="entry name" value="MTRF1L RELEASE FACTOR GLUTAMINE METHYLTRANSFERASE"/>
    <property type="match status" value="1"/>
</dbReference>
<dbReference type="PANTHER" id="PTHR18895">
    <property type="entry name" value="HEMK METHYLTRANSFERASE"/>
    <property type="match status" value="1"/>
</dbReference>
<sequence>MTTVQQALFAAVAQLRAAGIDTAPKDARRLLASALGIAPDRISLHMHDPLDDFDAFAQIAFDGLLTKRAARVPVSHLLGGREFYGRWFTVTPDVLDPRPETECLIAAALAAPFATFLDLGTGSGAIAVTLAAERPATTGIATDISVQALDVAGRNAESLAVADRIGFVQSRWFQAIDGTFDLIVSNPPYIALDEMDGLQPEVQLHEPRLALTDEADGLSAYRTICAQAPAYLTWQGRLMVEIGPTQAAAVSQMMQDAGLVQVQVLQDLDGRDRIVAAHMPQ</sequence>
<dbReference type="PROSITE" id="PS00092">
    <property type="entry name" value="N6_MTASE"/>
    <property type="match status" value="1"/>
</dbReference>
<evidence type="ECO:0000256" key="5">
    <source>
        <dbReference type="HAMAP-Rule" id="MF_02126"/>
    </source>
</evidence>
<dbReference type="Pfam" id="PF05175">
    <property type="entry name" value="MTS"/>
    <property type="match status" value="1"/>
</dbReference>
<dbReference type="InterPro" id="IPR007848">
    <property type="entry name" value="Small_mtfrase_dom"/>
</dbReference>
<comment type="similarity">
    <text evidence="5">Belongs to the protein N5-glutamine methyltransferase family. PrmC subfamily.</text>
</comment>
<evidence type="ECO:0000313" key="9">
    <source>
        <dbReference type="Proteomes" id="UP000199478"/>
    </source>
</evidence>
<comment type="function">
    <text evidence="5">Methylates the class 1 translation termination release factors RF1/PrfA and RF2/PrfB on the glutamine residue of the universally conserved GGQ motif.</text>
</comment>
<keyword evidence="2 5" id="KW-0808">Transferase</keyword>
<dbReference type="NCBIfam" id="TIGR03534">
    <property type="entry name" value="RF_mod_PrmC"/>
    <property type="match status" value="1"/>
</dbReference>
<feature type="binding site" evidence="5">
    <location>
        <position position="172"/>
    </location>
    <ligand>
        <name>S-adenosyl-L-methionine</name>
        <dbReference type="ChEBI" id="CHEBI:59789"/>
    </ligand>
</feature>
<name>A0A1I6GFK3_9RHOB</name>
<dbReference type="InterPro" id="IPR050320">
    <property type="entry name" value="N5-glutamine_MTase"/>
</dbReference>
<evidence type="ECO:0000256" key="3">
    <source>
        <dbReference type="ARBA" id="ARBA00022691"/>
    </source>
</evidence>
<feature type="binding site" evidence="5">
    <location>
        <position position="186"/>
    </location>
    <ligand>
        <name>S-adenosyl-L-methionine</name>
        <dbReference type="ChEBI" id="CHEBI:59789"/>
    </ligand>
</feature>
<dbReference type="RefSeq" id="WP_090198554.1">
    <property type="nucleotide sequence ID" value="NZ_FOYP01000001.1"/>
</dbReference>
<dbReference type="InterPro" id="IPR029063">
    <property type="entry name" value="SAM-dependent_MTases_sf"/>
</dbReference>
<feature type="domain" description="Release factor glutamine methyltransferase N-terminal" evidence="7">
    <location>
        <begin position="6"/>
        <end position="79"/>
    </location>
</feature>
<dbReference type="EC" id="2.1.1.297" evidence="5"/>
<keyword evidence="3 5" id="KW-0949">S-adenosyl-L-methionine</keyword>
<organism evidence="8 9">
    <name type="scientific">Yoonia tamlensis</name>
    <dbReference type="NCBI Taxonomy" id="390270"/>
    <lineage>
        <taxon>Bacteria</taxon>
        <taxon>Pseudomonadati</taxon>
        <taxon>Pseudomonadota</taxon>
        <taxon>Alphaproteobacteria</taxon>
        <taxon>Rhodobacterales</taxon>
        <taxon>Paracoccaceae</taxon>
        <taxon>Yoonia</taxon>
    </lineage>
</organism>
<dbReference type="Gene3D" id="3.40.50.150">
    <property type="entry name" value="Vaccinia Virus protein VP39"/>
    <property type="match status" value="1"/>
</dbReference>
<dbReference type="InterPro" id="IPR019874">
    <property type="entry name" value="RF_methyltr_PrmC"/>
</dbReference>
<proteinExistence type="inferred from homology"/>
<feature type="binding site" evidence="5">
    <location>
        <position position="143"/>
    </location>
    <ligand>
        <name>S-adenosyl-L-methionine</name>
        <dbReference type="ChEBI" id="CHEBI:59789"/>
    </ligand>
</feature>
<dbReference type="OrthoDB" id="9800643at2"/>
<dbReference type="Gene3D" id="1.10.8.10">
    <property type="entry name" value="DNA helicase RuvA subunit, C-terminal domain"/>
    <property type="match status" value="1"/>
</dbReference>
<dbReference type="Proteomes" id="UP000199478">
    <property type="component" value="Unassembled WGS sequence"/>
</dbReference>
<dbReference type="CDD" id="cd02440">
    <property type="entry name" value="AdoMet_MTases"/>
    <property type="match status" value="1"/>
</dbReference>
<evidence type="ECO:0000313" key="8">
    <source>
        <dbReference type="EMBL" id="SFR40910.1"/>
    </source>
</evidence>
<feature type="binding site" evidence="5">
    <location>
        <begin position="186"/>
        <end position="189"/>
    </location>
    <ligand>
        <name>substrate</name>
    </ligand>
</feature>
<evidence type="ECO:0000259" key="6">
    <source>
        <dbReference type="Pfam" id="PF05175"/>
    </source>
</evidence>
<keyword evidence="9" id="KW-1185">Reference proteome</keyword>
<evidence type="ECO:0000259" key="7">
    <source>
        <dbReference type="Pfam" id="PF17827"/>
    </source>
</evidence>
<feature type="domain" description="Methyltransferase small" evidence="6">
    <location>
        <begin position="107"/>
        <end position="191"/>
    </location>
</feature>
<protein>
    <recommendedName>
        <fullName evidence="5">Release factor glutamine methyltransferase</fullName>
        <shortName evidence="5">RF MTase</shortName>
        <ecNumber evidence="5">2.1.1.297</ecNumber>
    </recommendedName>
    <alternativeName>
        <fullName evidence="5">N5-glutamine methyltransferase PrmC</fullName>
    </alternativeName>
    <alternativeName>
        <fullName evidence="5">Protein-(glutamine-N5) MTase PrmC</fullName>
    </alternativeName>
    <alternativeName>
        <fullName evidence="5">Protein-glutamine N-methyltransferase PrmC</fullName>
    </alternativeName>
</protein>
<feature type="binding site" evidence="5">
    <location>
        <begin position="120"/>
        <end position="124"/>
    </location>
    <ligand>
        <name>S-adenosyl-L-methionine</name>
        <dbReference type="ChEBI" id="CHEBI:59789"/>
    </ligand>
</feature>
<dbReference type="InterPro" id="IPR002052">
    <property type="entry name" value="DNA_methylase_N6_adenine_CS"/>
</dbReference>
<dbReference type="GO" id="GO:0003676">
    <property type="term" value="F:nucleic acid binding"/>
    <property type="evidence" value="ECO:0007669"/>
    <property type="project" value="InterPro"/>
</dbReference>
<keyword evidence="1 5" id="KW-0489">Methyltransferase</keyword>
<dbReference type="HAMAP" id="MF_02126">
    <property type="entry name" value="RF_methyltr_PrmC"/>
    <property type="match status" value="1"/>
</dbReference>
<evidence type="ECO:0000256" key="1">
    <source>
        <dbReference type="ARBA" id="ARBA00022603"/>
    </source>
</evidence>
<dbReference type="AlphaFoldDB" id="A0A1I6GFK3"/>
<reference evidence="9" key="1">
    <citation type="submission" date="2016-10" db="EMBL/GenBank/DDBJ databases">
        <authorList>
            <person name="Varghese N."/>
            <person name="Submissions S."/>
        </authorList>
    </citation>
    <scope>NUCLEOTIDE SEQUENCE [LARGE SCALE GENOMIC DNA]</scope>
    <source>
        <strain evidence="9">DSM 26879</strain>
    </source>
</reference>
<dbReference type="Pfam" id="PF17827">
    <property type="entry name" value="PrmC_N"/>
    <property type="match status" value="1"/>
</dbReference>